<dbReference type="InterPro" id="IPR001610">
    <property type="entry name" value="PAC"/>
</dbReference>
<keyword evidence="5 7" id="KW-1133">Transmembrane helix</keyword>
<dbReference type="NCBIfam" id="TIGR00229">
    <property type="entry name" value="sensory_box"/>
    <property type="match status" value="3"/>
</dbReference>
<keyword evidence="12" id="KW-1185">Reference proteome</keyword>
<dbReference type="InterPro" id="IPR000700">
    <property type="entry name" value="PAS-assoc_C"/>
</dbReference>
<comment type="subcellular location">
    <subcellularLocation>
        <location evidence="2">Cell membrane</location>
        <topology evidence="2">Multi-pass membrane protein</topology>
    </subcellularLocation>
</comment>
<evidence type="ECO:0000256" key="4">
    <source>
        <dbReference type="ARBA" id="ARBA00022692"/>
    </source>
</evidence>
<dbReference type="Pfam" id="PF08447">
    <property type="entry name" value="PAS_3"/>
    <property type="match status" value="2"/>
</dbReference>
<evidence type="ECO:0000256" key="3">
    <source>
        <dbReference type="ARBA" id="ARBA00022475"/>
    </source>
</evidence>
<feature type="transmembrane region" description="Helical" evidence="7">
    <location>
        <begin position="108"/>
        <end position="128"/>
    </location>
</feature>
<comment type="caution">
    <text evidence="11">The sequence shown here is derived from an EMBL/GenBank/DDBJ whole genome shotgun (WGS) entry which is preliminary data.</text>
</comment>
<name>L8J6L6_9GAMM</name>
<evidence type="ECO:0000256" key="6">
    <source>
        <dbReference type="ARBA" id="ARBA00023136"/>
    </source>
</evidence>
<comment type="cofactor">
    <cofactor evidence="1">
        <name>Mg(2+)</name>
        <dbReference type="ChEBI" id="CHEBI:18420"/>
    </cofactor>
</comment>
<feature type="transmembrane region" description="Helical" evidence="7">
    <location>
        <begin position="74"/>
        <end position="102"/>
    </location>
</feature>
<keyword evidence="6 7" id="KW-0472">Membrane</keyword>
<dbReference type="FunFam" id="3.30.70.270:FF:000001">
    <property type="entry name" value="Diguanylate cyclase domain protein"/>
    <property type="match status" value="1"/>
</dbReference>
<keyword evidence="4 7" id="KW-0812">Transmembrane</keyword>
<gene>
    <name evidence="11" type="ORF">C942_02524</name>
</gene>
<dbReference type="PROSITE" id="PS50112">
    <property type="entry name" value="PAS"/>
    <property type="match status" value="3"/>
</dbReference>
<dbReference type="SMART" id="SM00091">
    <property type="entry name" value="PAS"/>
    <property type="match status" value="3"/>
</dbReference>
<evidence type="ECO:0000259" key="8">
    <source>
        <dbReference type="PROSITE" id="PS50112"/>
    </source>
</evidence>
<reference evidence="11 12" key="1">
    <citation type="submission" date="2012-12" db="EMBL/GenBank/DDBJ databases">
        <title>Genome Assembly of Photobacterium sp. AK15.</title>
        <authorList>
            <person name="Khatri I."/>
            <person name="Vaidya B."/>
            <person name="Srinivas T.N.R."/>
            <person name="Subramanian S."/>
            <person name="Pinnaka A."/>
        </authorList>
    </citation>
    <scope>NUCLEOTIDE SEQUENCE [LARGE SCALE GENOMIC DNA]</scope>
    <source>
        <strain evidence="11 12">AK15</strain>
    </source>
</reference>
<feature type="transmembrane region" description="Helical" evidence="7">
    <location>
        <begin position="12"/>
        <end position="29"/>
    </location>
</feature>
<dbReference type="InterPro" id="IPR029787">
    <property type="entry name" value="Nucleotide_cyclase"/>
</dbReference>
<dbReference type="CDD" id="cd00130">
    <property type="entry name" value="PAS"/>
    <property type="match status" value="3"/>
</dbReference>
<dbReference type="EMBL" id="AMZO01000026">
    <property type="protein sequence ID" value="ELR64500.1"/>
    <property type="molecule type" value="Genomic_DNA"/>
</dbReference>
<dbReference type="Gene3D" id="3.30.70.270">
    <property type="match status" value="1"/>
</dbReference>
<feature type="domain" description="PAS" evidence="8">
    <location>
        <begin position="332"/>
        <end position="405"/>
    </location>
</feature>
<proteinExistence type="predicted"/>
<protein>
    <submittedName>
        <fullName evidence="11">Diguanylate cyclase</fullName>
    </submittedName>
</protein>
<dbReference type="PROSITE" id="PS50113">
    <property type="entry name" value="PAC"/>
    <property type="match status" value="2"/>
</dbReference>
<accession>L8J6L6</accession>
<dbReference type="SMART" id="SM00267">
    <property type="entry name" value="GGDEF"/>
    <property type="match status" value="1"/>
</dbReference>
<dbReference type="PROSITE" id="PS50887">
    <property type="entry name" value="GGDEF"/>
    <property type="match status" value="1"/>
</dbReference>
<evidence type="ECO:0000256" key="5">
    <source>
        <dbReference type="ARBA" id="ARBA00022989"/>
    </source>
</evidence>
<dbReference type="GO" id="GO:0005886">
    <property type="term" value="C:plasma membrane"/>
    <property type="evidence" value="ECO:0007669"/>
    <property type="project" value="UniProtKB-SubCell"/>
</dbReference>
<dbReference type="Pfam" id="PF00990">
    <property type="entry name" value="GGDEF"/>
    <property type="match status" value="1"/>
</dbReference>
<dbReference type="PATRIC" id="fig|1056511.3.peg.3597"/>
<dbReference type="InterPro" id="IPR011620">
    <property type="entry name" value="Sig_transdc_His_kinase_LytS_TM"/>
</dbReference>
<dbReference type="PANTHER" id="PTHR44757:SF2">
    <property type="entry name" value="BIOFILM ARCHITECTURE MAINTENANCE PROTEIN MBAA"/>
    <property type="match status" value="1"/>
</dbReference>
<sequence length="752" mass="85261">MVLSMDYSGTLTLAHNAALLLAMFFIYNMATDGYRTNISSFSSMVTGIAIGFIGIIIMLTPWEYTPGVIVDTRTVLLCISGLFFGTVPTLIAIAITALLRILQDGEGVFTGVAVIASSGSLGIFWRYYRKQSLSRLTFKELYLFGFVVHIISLGLLFIMPWNIAIKVFLNITIPVLIIFPLITVALGKLFVQQIQNKITSKKLKENEFLFRSQFDLGSIGIAITDSNRHWLRVNSHLCKNLGYSHKELLSLSWHDLIHRDDVETDSEQFNRMVSGNTDGYSLDTRFIHKKGHIVYIHMTVSCYRINNKIKLVIAGILDTSESKNIEDKLLNQKEQLISVLAGSELGFWDWDLQKNTVERSSRWYEILGYDSKEVTNVHSLIPDDIIHPDDKNSVKRSISKHLNNESSQHKLEYRVLTKDGNYKWILDAAKIVKFGPSNQPLRMCGTYKDITDRKLAEESLQLSSMVFQNSSEAMIVTDGHGNILKSNPAFTVLTGYSSNESQGRTPQYLISTHQDHTSYHTILRAIHSSGHWQGEIQCRRKTGELYIALLNINAIYDTSLTIQLVVIQLSDITEKKKSEEIIWKQANYDTLTNLPNRRLFFKKIKDEKQRADKIDLPFAVLFIDLDNFKRINDTLGHDMGDRLLEEAAQRISDSVRNNIDIVSRLGGDEFTIILPQLDDLSIIDEISTTIISSFSQPFSLSNEEVYTSPSIGIAVYKNDDEEIDTLIKKADKAMYVAKSNGRNCICYHEDIV</sequence>
<dbReference type="GO" id="GO:0071555">
    <property type="term" value="P:cell wall organization"/>
    <property type="evidence" value="ECO:0007669"/>
    <property type="project" value="InterPro"/>
</dbReference>
<feature type="domain" description="PAS" evidence="8">
    <location>
        <begin position="206"/>
        <end position="276"/>
    </location>
</feature>
<dbReference type="RefSeq" id="WP_007468182.1">
    <property type="nucleotide sequence ID" value="NZ_AMZO01000026.1"/>
</dbReference>
<dbReference type="PANTHER" id="PTHR44757">
    <property type="entry name" value="DIGUANYLATE CYCLASE DGCP"/>
    <property type="match status" value="1"/>
</dbReference>
<evidence type="ECO:0000256" key="1">
    <source>
        <dbReference type="ARBA" id="ARBA00001946"/>
    </source>
</evidence>
<evidence type="ECO:0000259" key="9">
    <source>
        <dbReference type="PROSITE" id="PS50113"/>
    </source>
</evidence>
<dbReference type="Gene3D" id="3.30.450.20">
    <property type="entry name" value="PAS domain"/>
    <property type="match status" value="3"/>
</dbReference>
<dbReference type="GO" id="GO:0000155">
    <property type="term" value="F:phosphorelay sensor kinase activity"/>
    <property type="evidence" value="ECO:0007669"/>
    <property type="project" value="InterPro"/>
</dbReference>
<feature type="domain" description="PAS" evidence="8">
    <location>
        <begin position="459"/>
        <end position="530"/>
    </location>
</feature>
<feature type="domain" description="PAC" evidence="9">
    <location>
        <begin position="409"/>
        <end position="462"/>
    </location>
</feature>
<dbReference type="Proteomes" id="UP000011134">
    <property type="component" value="Unassembled WGS sequence"/>
</dbReference>
<evidence type="ECO:0000313" key="11">
    <source>
        <dbReference type="EMBL" id="ELR64500.1"/>
    </source>
</evidence>
<dbReference type="NCBIfam" id="TIGR00254">
    <property type="entry name" value="GGDEF"/>
    <property type="match status" value="1"/>
</dbReference>
<dbReference type="AlphaFoldDB" id="L8J6L6"/>
<dbReference type="InterPro" id="IPR035965">
    <property type="entry name" value="PAS-like_dom_sf"/>
</dbReference>
<dbReference type="InterPro" id="IPR043128">
    <property type="entry name" value="Rev_trsase/Diguanyl_cyclase"/>
</dbReference>
<dbReference type="SUPFAM" id="SSF55785">
    <property type="entry name" value="PYP-like sensor domain (PAS domain)"/>
    <property type="match status" value="3"/>
</dbReference>
<dbReference type="Pfam" id="PF07694">
    <property type="entry name" value="5TM-5TMR_LYT"/>
    <property type="match status" value="1"/>
</dbReference>
<dbReference type="CDD" id="cd01949">
    <property type="entry name" value="GGDEF"/>
    <property type="match status" value="1"/>
</dbReference>
<organism evidence="11 12">
    <name type="scientific">Photobacterium marinum</name>
    <dbReference type="NCBI Taxonomy" id="1056511"/>
    <lineage>
        <taxon>Bacteria</taxon>
        <taxon>Pseudomonadati</taxon>
        <taxon>Pseudomonadota</taxon>
        <taxon>Gammaproteobacteria</taxon>
        <taxon>Vibrionales</taxon>
        <taxon>Vibrionaceae</taxon>
        <taxon>Photobacterium</taxon>
    </lineage>
</organism>
<evidence type="ECO:0000259" key="10">
    <source>
        <dbReference type="PROSITE" id="PS50887"/>
    </source>
</evidence>
<feature type="domain" description="GGDEF" evidence="10">
    <location>
        <begin position="616"/>
        <end position="750"/>
    </location>
</feature>
<feature type="transmembrane region" description="Helical" evidence="7">
    <location>
        <begin position="41"/>
        <end position="62"/>
    </location>
</feature>
<dbReference type="Pfam" id="PF13426">
    <property type="entry name" value="PAS_9"/>
    <property type="match status" value="1"/>
</dbReference>
<feature type="transmembrane region" description="Helical" evidence="7">
    <location>
        <begin position="140"/>
        <end position="161"/>
    </location>
</feature>
<dbReference type="OrthoDB" id="1316910at2"/>
<evidence type="ECO:0000256" key="2">
    <source>
        <dbReference type="ARBA" id="ARBA00004651"/>
    </source>
</evidence>
<dbReference type="SUPFAM" id="SSF55073">
    <property type="entry name" value="Nucleotide cyclase"/>
    <property type="match status" value="1"/>
</dbReference>
<dbReference type="InterPro" id="IPR000160">
    <property type="entry name" value="GGDEF_dom"/>
</dbReference>
<keyword evidence="3" id="KW-1003">Cell membrane</keyword>
<dbReference type="SMART" id="SM00086">
    <property type="entry name" value="PAC"/>
    <property type="match status" value="3"/>
</dbReference>
<feature type="domain" description="PAC" evidence="9">
    <location>
        <begin position="532"/>
        <end position="584"/>
    </location>
</feature>
<feature type="transmembrane region" description="Helical" evidence="7">
    <location>
        <begin position="167"/>
        <end position="191"/>
    </location>
</feature>
<dbReference type="InterPro" id="IPR000014">
    <property type="entry name" value="PAS"/>
</dbReference>
<evidence type="ECO:0000256" key="7">
    <source>
        <dbReference type="SAM" id="Phobius"/>
    </source>
</evidence>
<dbReference type="InterPro" id="IPR052155">
    <property type="entry name" value="Biofilm_reg_signaling"/>
</dbReference>
<dbReference type="InterPro" id="IPR013655">
    <property type="entry name" value="PAS_fold_3"/>
</dbReference>
<evidence type="ECO:0000313" key="12">
    <source>
        <dbReference type="Proteomes" id="UP000011134"/>
    </source>
</evidence>